<comment type="caution">
    <text evidence="12">The sequence shown here is derived from an EMBL/GenBank/DDBJ whole genome shotgun (WGS) entry which is preliminary data.</text>
</comment>
<protein>
    <recommendedName>
        <fullName evidence="3">DNA topoisomerase</fullName>
        <ecNumber evidence="3">5.6.2.1</ecNumber>
    </recommendedName>
    <alternativeName>
        <fullName evidence="10">Omega-protein</fullName>
    </alternativeName>
    <alternativeName>
        <fullName evidence="9">Relaxing enzyme</fullName>
    </alternativeName>
    <alternativeName>
        <fullName evidence="7">Swivelase</fullName>
    </alternativeName>
    <alternativeName>
        <fullName evidence="8">Untwisting enzyme</fullName>
    </alternativeName>
</protein>
<keyword evidence="6" id="KW-0413">Isomerase</keyword>
<dbReference type="Gene3D" id="3.40.50.140">
    <property type="match status" value="1"/>
</dbReference>
<comment type="catalytic activity">
    <reaction evidence="1">
        <text>ATP-independent breakage of single-stranded DNA, followed by passage and rejoining.</text>
        <dbReference type="EC" id="5.6.2.1"/>
    </reaction>
</comment>
<keyword evidence="13" id="KW-1185">Reference proteome</keyword>
<dbReference type="InterPro" id="IPR023405">
    <property type="entry name" value="Topo_IA_core_domain"/>
</dbReference>
<dbReference type="CDD" id="cd01028">
    <property type="entry name" value="TOPRIM_TopoIA"/>
    <property type="match status" value="1"/>
</dbReference>
<evidence type="ECO:0000256" key="10">
    <source>
        <dbReference type="ARBA" id="ARBA00032877"/>
    </source>
</evidence>
<dbReference type="Pfam" id="PF01751">
    <property type="entry name" value="Toprim"/>
    <property type="match status" value="1"/>
</dbReference>
<dbReference type="SUPFAM" id="SSF56712">
    <property type="entry name" value="Prokaryotic type I DNA topoisomerase"/>
    <property type="match status" value="1"/>
</dbReference>
<evidence type="ECO:0000256" key="9">
    <source>
        <dbReference type="ARBA" id="ARBA00032235"/>
    </source>
</evidence>
<keyword evidence="4" id="KW-0799">Topoisomerase</keyword>
<dbReference type="SMART" id="SM00436">
    <property type="entry name" value="TOP1Bc"/>
    <property type="match status" value="1"/>
</dbReference>
<dbReference type="InterPro" id="IPR003602">
    <property type="entry name" value="Topo_IA_DNA-bd_dom"/>
</dbReference>
<proteinExistence type="inferred from homology"/>
<dbReference type="Gene3D" id="2.70.20.10">
    <property type="entry name" value="Topoisomerase I, domain 3"/>
    <property type="match status" value="1"/>
</dbReference>
<dbReference type="InterPro" id="IPR005738">
    <property type="entry name" value="TopoIII"/>
</dbReference>
<dbReference type="NCBIfam" id="NF005829">
    <property type="entry name" value="PRK07726.1"/>
    <property type="match status" value="1"/>
</dbReference>
<dbReference type="InterPro" id="IPR025589">
    <property type="entry name" value="Toprim_C_rpt"/>
</dbReference>
<evidence type="ECO:0000256" key="8">
    <source>
        <dbReference type="ARBA" id="ARBA00031985"/>
    </source>
</evidence>
<dbReference type="InterPro" id="IPR003601">
    <property type="entry name" value="Topo_IA_2"/>
</dbReference>
<evidence type="ECO:0000256" key="5">
    <source>
        <dbReference type="ARBA" id="ARBA00023125"/>
    </source>
</evidence>
<dbReference type="Gene3D" id="1.10.290.10">
    <property type="entry name" value="Topoisomerase I, domain 4"/>
    <property type="match status" value="1"/>
</dbReference>
<dbReference type="PANTHER" id="PTHR11390:SF21">
    <property type="entry name" value="DNA TOPOISOMERASE 3-ALPHA"/>
    <property type="match status" value="1"/>
</dbReference>
<dbReference type="PRINTS" id="PR00417">
    <property type="entry name" value="PRTPISMRASEI"/>
</dbReference>
<dbReference type="CDD" id="cd00186">
    <property type="entry name" value="TOP1Ac"/>
    <property type="match status" value="1"/>
</dbReference>
<evidence type="ECO:0000313" key="12">
    <source>
        <dbReference type="EMBL" id="SFQ86523.1"/>
    </source>
</evidence>
<evidence type="ECO:0000256" key="6">
    <source>
        <dbReference type="ARBA" id="ARBA00023235"/>
    </source>
</evidence>
<evidence type="ECO:0000256" key="4">
    <source>
        <dbReference type="ARBA" id="ARBA00023029"/>
    </source>
</evidence>
<dbReference type="EMBL" id="FOXX01000019">
    <property type="protein sequence ID" value="SFQ86523.1"/>
    <property type="molecule type" value="Genomic_DNA"/>
</dbReference>
<gene>
    <name evidence="12" type="ORF">SAMN02745910_04660</name>
</gene>
<dbReference type="NCBIfam" id="TIGR01056">
    <property type="entry name" value="topB"/>
    <property type="match status" value="1"/>
</dbReference>
<dbReference type="InterPro" id="IPR013824">
    <property type="entry name" value="Topo_IA_cen_sub1"/>
</dbReference>
<name>A0A1I6C020_9BACI</name>
<evidence type="ECO:0000313" key="13">
    <source>
        <dbReference type="Proteomes" id="UP000182762"/>
    </source>
</evidence>
<dbReference type="SMART" id="SM00493">
    <property type="entry name" value="TOPRIM"/>
    <property type="match status" value="1"/>
</dbReference>
<sequence length="721" mass="82626">MYPTILCEKPKQALTYGQCYDYVKHKDYIEIKPCSTFPKGAKIVWAIGHLAELAPPEKYKEEWKTWTLDTLPMIPDNFQYVISKDKASHFKSVKKHLQDSDEIIISTDPGREGEAIARTLILLSGCSKKPLKRFWCSSMTPNAVRKAFDNLKDARDYTSLFQEAQARAYSDWLIGMNTSRAYTLLMQKKGVKEVFSTGRCQTPLLCLIHQREEEINNFKPERYWEIQGSFSAHEQKYNGKLQNDNQNRFKDKNKAQELVNQLKQGHPYISKVETKTQKNRPPKLHNLSSLQAKINRKYKISPSDVLRTVQSLYDQSLCSYPRTEYQFLPIDEARQLPEILENLSTLEPYKKLIMSKNHEQITDDKHFVDDSKVGDHYALIVTEKVPDLSKLSKEEQLVYDEIARSVIAAHYNDHVYNQTTLITKIEEHEFKSTGKQILDNGWKVVWQDDHNQDDKEDNQQLPKVEENQNVSLIDLLLKEGITKAPKPYSEGQLITLMKTAGRVGQDSEELDSKDLNKYGSLGTEATRSGIIEGLKARKYIIVKKNIVETTFKGKMLVKAVSNTILSSAELTAKWEMYLQKIGEGEKPAKAFIDSSKKLSQKLVEQAIKSSYEWKFDDMVQQIQQEGQIGKCPSCGKAVLARKKFYGCSGYKEGCKFIFSNEYLGKKISETNAKKLLEKGKTGLIKGLKGKNSTFDAYIIFRDKKQGSLTLEFPARKKTTSR</sequence>
<dbReference type="PANTHER" id="PTHR11390">
    <property type="entry name" value="PROKARYOTIC DNA TOPOISOMERASE"/>
    <property type="match status" value="1"/>
</dbReference>
<evidence type="ECO:0000256" key="1">
    <source>
        <dbReference type="ARBA" id="ARBA00000213"/>
    </source>
</evidence>
<dbReference type="Gene3D" id="1.10.460.10">
    <property type="entry name" value="Topoisomerase I, domain 2"/>
    <property type="match status" value="1"/>
</dbReference>
<dbReference type="Pfam" id="PF13342">
    <property type="entry name" value="Toprim_Crpt"/>
    <property type="match status" value="1"/>
</dbReference>
<dbReference type="InterPro" id="IPR000380">
    <property type="entry name" value="Topo_IA"/>
</dbReference>
<dbReference type="Proteomes" id="UP000182762">
    <property type="component" value="Unassembled WGS sequence"/>
</dbReference>
<dbReference type="InterPro" id="IPR006171">
    <property type="entry name" value="TOPRIM_dom"/>
</dbReference>
<dbReference type="InterPro" id="IPR013497">
    <property type="entry name" value="Topo_IA_cen"/>
</dbReference>
<evidence type="ECO:0000256" key="2">
    <source>
        <dbReference type="ARBA" id="ARBA00009446"/>
    </source>
</evidence>
<reference evidence="12 13" key="1">
    <citation type="submission" date="2016-10" db="EMBL/GenBank/DDBJ databases">
        <authorList>
            <person name="Varghese N."/>
            <person name="Submissions S."/>
        </authorList>
    </citation>
    <scope>NUCLEOTIDE SEQUENCE [LARGE SCALE GENOMIC DNA]</scope>
    <source>
        <strain evidence="12 13">DSM 13796</strain>
    </source>
</reference>
<comment type="similarity">
    <text evidence="2">Belongs to the type IA topoisomerase family.</text>
</comment>
<dbReference type="EC" id="5.6.2.1" evidence="3"/>
<dbReference type="SMART" id="SM00437">
    <property type="entry name" value="TOP1Ac"/>
    <property type="match status" value="1"/>
</dbReference>
<keyword evidence="5" id="KW-0238">DNA-binding</keyword>
<dbReference type="InterPro" id="IPR013825">
    <property type="entry name" value="Topo_IA_cen_sub2"/>
</dbReference>
<evidence type="ECO:0000256" key="7">
    <source>
        <dbReference type="ARBA" id="ARBA00030003"/>
    </source>
</evidence>
<dbReference type="InterPro" id="IPR013826">
    <property type="entry name" value="Topo_IA_cen_sub3"/>
</dbReference>
<feature type="domain" description="Topo IA-type catalytic" evidence="11">
    <location>
        <begin position="157"/>
        <end position="603"/>
    </location>
</feature>
<dbReference type="RefSeq" id="WP_061802891.1">
    <property type="nucleotide sequence ID" value="NZ_FOXX01000019.1"/>
</dbReference>
<dbReference type="GeneID" id="93713185"/>
<dbReference type="Pfam" id="PF01131">
    <property type="entry name" value="Topoisom_bac"/>
    <property type="match status" value="1"/>
</dbReference>
<organism evidence="12 13">
    <name type="scientific">Priestia endophytica DSM 13796</name>
    <dbReference type="NCBI Taxonomy" id="1121089"/>
    <lineage>
        <taxon>Bacteria</taxon>
        <taxon>Bacillati</taxon>
        <taxon>Bacillota</taxon>
        <taxon>Bacilli</taxon>
        <taxon>Bacillales</taxon>
        <taxon>Bacillaceae</taxon>
        <taxon>Priestia</taxon>
    </lineage>
</organism>
<evidence type="ECO:0000256" key="3">
    <source>
        <dbReference type="ARBA" id="ARBA00012891"/>
    </source>
</evidence>
<accession>A0A1I6C020</accession>
<evidence type="ECO:0000259" key="11">
    <source>
        <dbReference type="PROSITE" id="PS52039"/>
    </source>
</evidence>
<dbReference type="PROSITE" id="PS52039">
    <property type="entry name" value="TOPO_IA_2"/>
    <property type="match status" value="1"/>
</dbReference>